<dbReference type="SUPFAM" id="SSF46785">
    <property type="entry name" value="Winged helix' DNA-binding domain"/>
    <property type="match status" value="1"/>
</dbReference>
<protein>
    <submittedName>
        <fullName evidence="1">DNA processing protein</fullName>
    </submittedName>
</protein>
<evidence type="ECO:0000313" key="1">
    <source>
        <dbReference type="EMBL" id="SFL05035.1"/>
    </source>
</evidence>
<dbReference type="Proteomes" id="UP000198928">
    <property type="component" value="Unassembled WGS sequence"/>
</dbReference>
<keyword evidence="2" id="KW-1185">Reference proteome</keyword>
<accession>A0A1I4EGZ9</accession>
<evidence type="ECO:0000313" key="2">
    <source>
        <dbReference type="Proteomes" id="UP000198928"/>
    </source>
</evidence>
<dbReference type="InterPro" id="IPR036390">
    <property type="entry name" value="WH_DNA-bd_sf"/>
</dbReference>
<reference evidence="2" key="1">
    <citation type="submission" date="2016-10" db="EMBL/GenBank/DDBJ databases">
        <authorList>
            <person name="Varghese N."/>
            <person name="Submissions S."/>
        </authorList>
    </citation>
    <scope>NUCLEOTIDE SEQUENCE [LARGE SCALE GENOMIC DNA]</scope>
    <source>
        <strain evidence="2">PL19</strain>
    </source>
</reference>
<name>A0A1I4EGZ9_9ACTN</name>
<dbReference type="EMBL" id="FOSG01000012">
    <property type="protein sequence ID" value="SFL05035.1"/>
    <property type="molecule type" value="Genomic_DNA"/>
</dbReference>
<proteinExistence type="predicted"/>
<gene>
    <name evidence="1" type="ORF">SAMN05192584_11274</name>
</gene>
<dbReference type="AlphaFoldDB" id="A0A1I4EGZ9"/>
<sequence>MTSGLSAGVHQLLRGEGIVVTDAAEIVELVGAIGELAPEKRGPMVPRDLLSPEAARVLEALPARGALGVESVARAAALAEDRVLVRLQELRSLGFLERVGDYWQLARAANQHTNR</sequence>
<organism evidence="1 2">
    <name type="scientific">Streptomyces pini</name>
    <dbReference type="NCBI Taxonomy" id="1520580"/>
    <lineage>
        <taxon>Bacteria</taxon>
        <taxon>Bacillati</taxon>
        <taxon>Actinomycetota</taxon>
        <taxon>Actinomycetes</taxon>
        <taxon>Kitasatosporales</taxon>
        <taxon>Streptomycetaceae</taxon>
        <taxon>Streptomyces</taxon>
    </lineage>
</organism>